<evidence type="ECO:0000256" key="3">
    <source>
        <dbReference type="ARBA" id="ARBA00022490"/>
    </source>
</evidence>
<dbReference type="FunFam" id="3.30.1370.10:FF:000001">
    <property type="entry name" value="Polyribonucleotide nucleotidyltransferase"/>
    <property type="match status" value="1"/>
</dbReference>
<evidence type="ECO:0000256" key="8">
    <source>
        <dbReference type="ARBA" id="ARBA00022884"/>
    </source>
</evidence>
<dbReference type="EC" id="2.7.7.8" evidence="9"/>
<dbReference type="GO" id="GO:0006402">
    <property type="term" value="P:mRNA catabolic process"/>
    <property type="evidence" value="ECO:0007669"/>
    <property type="project" value="UniProtKB-UniRule"/>
</dbReference>
<dbReference type="PIRSF" id="PIRSF005499">
    <property type="entry name" value="PNPase"/>
    <property type="match status" value="1"/>
</dbReference>
<dbReference type="CDD" id="cd11364">
    <property type="entry name" value="RNase_PH_PNPase_2"/>
    <property type="match status" value="1"/>
</dbReference>
<dbReference type="InterPro" id="IPR004087">
    <property type="entry name" value="KH_dom"/>
</dbReference>
<dbReference type="GO" id="GO:0000287">
    <property type="term" value="F:magnesium ion binding"/>
    <property type="evidence" value="ECO:0007669"/>
    <property type="project" value="UniProtKB-UniRule"/>
</dbReference>
<keyword evidence="4 9" id="KW-0808">Transferase</keyword>
<dbReference type="InterPro" id="IPR036612">
    <property type="entry name" value="KH_dom_type_1_sf"/>
</dbReference>
<dbReference type="CDD" id="cd11363">
    <property type="entry name" value="RNase_PH_PNPase_1"/>
    <property type="match status" value="1"/>
</dbReference>
<dbReference type="InterPro" id="IPR015847">
    <property type="entry name" value="ExoRNase_PH_dom2"/>
</dbReference>
<accession>A0A1M6QVE5</accession>
<proteinExistence type="inferred from homology"/>
<dbReference type="Pfam" id="PF03726">
    <property type="entry name" value="PNPase"/>
    <property type="match status" value="1"/>
</dbReference>
<dbReference type="Gene3D" id="2.40.50.140">
    <property type="entry name" value="Nucleic acid-binding proteins"/>
    <property type="match status" value="1"/>
</dbReference>
<dbReference type="GO" id="GO:0000175">
    <property type="term" value="F:3'-5'-RNA exonuclease activity"/>
    <property type="evidence" value="ECO:0007669"/>
    <property type="project" value="TreeGrafter"/>
</dbReference>
<evidence type="ECO:0000313" key="12">
    <source>
        <dbReference type="Proteomes" id="UP000183975"/>
    </source>
</evidence>
<organism evidence="11 12">
    <name type="scientific">Anaerotignum lactatifermentans DSM 14214</name>
    <dbReference type="NCBI Taxonomy" id="1121323"/>
    <lineage>
        <taxon>Bacteria</taxon>
        <taxon>Bacillati</taxon>
        <taxon>Bacillota</taxon>
        <taxon>Clostridia</taxon>
        <taxon>Lachnospirales</taxon>
        <taxon>Anaerotignaceae</taxon>
        <taxon>Anaerotignum</taxon>
    </lineage>
</organism>
<dbReference type="NCBIfam" id="NF008805">
    <property type="entry name" value="PRK11824.1"/>
    <property type="match status" value="1"/>
</dbReference>
<comment type="subcellular location">
    <subcellularLocation>
        <location evidence="1 9">Cytoplasm</location>
    </subcellularLocation>
</comment>
<dbReference type="PROSITE" id="PS50126">
    <property type="entry name" value="S1"/>
    <property type="match status" value="1"/>
</dbReference>
<dbReference type="PANTHER" id="PTHR11252:SF0">
    <property type="entry name" value="POLYRIBONUCLEOTIDE NUCLEOTIDYLTRANSFERASE 1, MITOCHONDRIAL"/>
    <property type="match status" value="1"/>
</dbReference>
<dbReference type="SMART" id="SM00316">
    <property type="entry name" value="S1"/>
    <property type="match status" value="1"/>
</dbReference>
<dbReference type="PROSITE" id="PS50084">
    <property type="entry name" value="KH_TYPE_1"/>
    <property type="match status" value="1"/>
</dbReference>
<dbReference type="FunFam" id="2.40.50.140:FF:000023">
    <property type="entry name" value="Polyribonucleotide nucleotidyltransferase"/>
    <property type="match status" value="1"/>
</dbReference>
<feature type="binding site" evidence="9">
    <location>
        <position position="494"/>
    </location>
    <ligand>
        <name>Mg(2+)</name>
        <dbReference type="ChEBI" id="CHEBI:18420"/>
    </ligand>
</feature>
<dbReference type="InterPro" id="IPR001247">
    <property type="entry name" value="ExoRNase_PH_dom1"/>
</dbReference>
<dbReference type="InterPro" id="IPR003029">
    <property type="entry name" value="S1_domain"/>
</dbReference>
<dbReference type="Proteomes" id="UP000183975">
    <property type="component" value="Unassembled WGS sequence"/>
</dbReference>
<dbReference type="InterPro" id="IPR036345">
    <property type="entry name" value="ExoRNase_PH_dom2_sf"/>
</dbReference>
<dbReference type="SUPFAM" id="SSF50249">
    <property type="entry name" value="Nucleic acid-binding proteins"/>
    <property type="match status" value="1"/>
</dbReference>
<keyword evidence="12" id="KW-1185">Reference proteome</keyword>
<evidence type="ECO:0000256" key="6">
    <source>
        <dbReference type="ARBA" id="ARBA00022723"/>
    </source>
</evidence>
<comment type="similarity">
    <text evidence="2 9">Belongs to the polyribonucleotide nucleotidyltransferase family.</text>
</comment>
<feature type="domain" description="S1 motif" evidence="10">
    <location>
        <begin position="631"/>
        <end position="699"/>
    </location>
</feature>
<comment type="cofactor">
    <cofactor evidence="9">
        <name>Mg(2+)</name>
        <dbReference type="ChEBI" id="CHEBI:18420"/>
    </cofactor>
</comment>
<dbReference type="CDD" id="cd02393">
    <property type="entry name" value="KH-I_PNPase"/>
    <property type="match status" value="1"/>
</dbReference>
<evidence type="ECO:0000256" key="9">
    <source>
        <dbReference type="HAMAP-Rule" id="MF_01595"/>
    </source>
</evidence>
<dbReference type="Pfam" id="PF00013">
    <property type="entry name" value="KH_1"/>
    <property type="match status" value="1"/>
</dbReference>
<evidence type="ECO:0000256" key="4">
    <source>
        <dbReference type="ARBA" id="ARBA00022679"/>
    </source>
</evidence>
<reference evidence="11 12" key="1">
    <citation type="submission" date="2016-11" db="EMBL/GenBank/DDBJ databases">
        <authorList>
            <person name="Jaros S."/>
            <person name="Januszkiewicz K."/>
            <person name="Wedrychowicz H."/>
        </authorList>
    </citation>
    <scope>NUCLEOTIDE SEQUENCE [LARGE SCALE GENOMIC DNA]</scope>
    <source>
        <strain evidence="11 12">DSM 14214</strain>
    </source>
</reference>
<dbReference type="FunFam" id="3.30.230.70:FF:000001">
    <property type="entry name" value="Polyribonucleotide nucleotidyltransferase"/>
    <property type="match status" value="1"/>
</dbReference>
<keyword evidence="6 9" id="KW-0479">Metal-binding</keyword>
<evidence type="ECO:0000256" key="7">
    <source>
        <dbReference type="ARBA" id="ARBA00022842"/>
    </source>
</evidence>
<evidence type="ECO:0000259" key="10">
    <source>
        <dbReference type="PROSITE" id="PS50126"/>
    </source>
</evidence>
<comment type="catalytic activity">
    <reaction evidence="9">
        <text>RNA(n+1) + phosphate = RNA(n) + a ribonucleoside 5'-diphosphate</text>
        <dbReference type="Rhea" id="RHEA:22096"/>
        <dbReference type="Rhea" id="RHEA-COMP:14527"/>
        <dbReference type="Rhea" id="RHEA-COMP:17342"/>
        <dbReference type="ChEBI" id="CHEBI:43474"/>
        <dbReference type="ChEBI" id="CHEBI:57930"/>
        <dbReference type="ChEBI" id="CHEBI:140395"/>
        <dbReference type="EC" id="2.7.7.8"/>
    </reaction>
</comment>
<protein>
    <recommendedName>
        <fullName evidence="9">Polyribonucleotide nucleotidyltransferase</fullName>
        <ecNumber evidence="9">2.7.7.8</ecNumber>
    </recommendedName>
    <alternativeName>
        <fullName evidence="9">Polynucleotide phosphorylase</fullName>
        <shortName evidence="9">PNPase</shortName>
    </alternativeName>
</protein>
<dbReference type="InterPro" id="IPR004088">
    <property type="entry name" value="KH_dom_type_1"/>
</dbReference>
<sequence>MFRTYSMELAGRTLTAEIGRVAEQANGAVLLRYGDTTVLVTATASEKPRDGIDFFPLSIDYEERLYSVGKIPGGFIKREGRPSEKAILTARCIDRPLRPLFPKDYRNDVAIVATVMSVDQDCSPEVVAMIGASLALNISDIPFTDPVSSVSIGYVDGELVVNPTAEQREKTRLTLTVSSKEDKVMMIEAGADEIPDALMMEAIHLAFDTNLEVVKFIQEITAKEGKEKAPYTEHVIPEDAYKLVTEYITDARMEEAVFAELKQDRDAKIKVITEEVLEQLTEALTEISEEDTDIAALVDEIIYKFEKMTVRRMILREHKRPDGRGIEEIRPLSAEVDVLPRVHGSALFSRGQTQALTVTTLGAISEGQRLDGLDANETGKRYIHHYNFPGFSVGEAKTSRGPGRREIGHGALGERALLPVIPSEEEFPYAIRLVSDILSSNGSTSQASICGSTLSLMAAGVPIKRPVAGISVGLVTGDSDDDFIEITDIQGVEDFFGDMDFKVAGTSEGITAIQMDMKIKGLTFEMIEQAFVQTGRAREYILNEVMLKAIPEPRKELSKYAPKIATMQIDVDKIAEVIGTRGKVIKKIIEETNCEIDTEDDGKIFIKGTDPADMQRAMDMINAIVSDPEPGKVYKGTITRLMTFGAFVEIAPGKEGLIHISKMANKRVAKVEDVVAPGDEVMVKLTEIDKQGRLNFSMKDALVQDETPDSEKSVLERY</sequence>
<dbReference type="SUPFAM" id="SSF54791">
    <property type="entry name" value="Eukaryotic type KH-domain (KH-domain type I)"/>
    <property type="match status" value="1"/>
</dbReference>
<dbReference type="FunFam" id="3.30.230.70:FF:000002">
    <property type="entry name" value="Polyribonucleotide nucleotidyltransferase"/>
    <property type="match status" value="1"/>
</dbReference>
<dbReference type="InterPro" id="IPR027408">
    <property type="entry name" value="PNPase/RNase_PH_dom_sf"/>
</dbReference>
<dbReference type="InterPro" id="IPR020568">
    <property type="entry name" value="Ribosomal_Su5_D2-typ_SF"/>
</dbReference>
<comment type="function">
    <text evidence="9">Involved in mRNA degradation. Catalyzes the phosphorolysis of single-stranded polyribonucleotides processively in the 3'- to 5'-direction.</text>
</comment>
<dbReference type="HAMAP" id="MF_01595">
    <property type="entry name" value="PNPase"/>
    <property type="match status" value="1"/>
</dbReference>
<feature type="binding site" evidence="9">
    <location>
        <position position="500"/>
    </location>
    <ligand>
        <name>Mg(2+)</name>
        <dbReference type="ChEBI" id="CHEBI:18420"/>
    </ligand>
</feature>
<dbReference type="NCBIfam" id="TIGR03591">
    <property type="entry name" value="polynuc_phos"/>
    <property type="match status" value="1"/>
</dbReference>
<dbReference type="InterPro" id="IPR012340">
    <property type="entry name" value="NA-bd_OB-fold"/>
</dbReference>
<dbReference type="Pfam" id="PF00575">
    <property type="entry name" value="S1"/>
    <property type="match status" value="1"/>
</dbReference>
<dbReference type="RefSeq" id="WP_072850454.1">
    <property type="nucleotide sequence ID" value="NZ_FRAH01000020.1"/>
</dbReference>
<name>A0A1M6QVE5_9FIRM</name>
<evidence type="ECO:0000256" key="5">
    <source>
        <dbReference type="ARBA" id="ARBA00022695"/>
    </source>
</evidence>
<gene>
    <name evidence="9" type="primary">pnp</name>
    <name evidence="11" type="ORF">SAMN02745138_01415</name>
</gene>
<dbReference type="Pfam" id="PF01138">
    <property type="entry name" value="RNase_PH"/>
    <property type="match status" value="2"/>
</dbReference>
<evidence type="ECO:0000256" key="2">
    <source>
        <dbReference type="ARBA" id="ARBA00007404"/>
    </source>
</evidence>
<evidence type="ECO:0000256" key="1">
    <source>
        <dbReference type="ARBA" id="ARBA00004496"/>
    </source>
</evidence>
<keyword evidence="5 9" id="KW-0548">Nucleotidyltransferase</keyword>
<keyword evidence="3 9" id="KW-0963">Cytoplasm</keyword>
<dbReference type="AlphaFoldDB" id="A0A1M6QVE5"/>
<dbReference type="SMART" id="SM00322">
    <property type="entry name" value="KH"/>
    <property type="match status" value="1"/>
</dbReference>
<dbReference type="OrthoDB" id="9804305at2"/>
<dbReference type="EMBL" id="FRAH01000020">
    <property type="protein sequence ID" value="SHK24120.1"/>
    <property type="molecule type" value="Genomic_DNA"/>
</dbReference>
<dbReference type="InterPro" id="IPR012162">
    <property type="entry name" value="PNPase"/>
</dbReference>
<dbReference type="SUPFAM" id="SSF54211">
    <property type="entry name" value="Ribosomal protein S5 domain 2-like"/>
    <property type="match status" value="2"/>
</dbReference>
<dbReference type="GO" id="GO:0004654">
    <property type="term" value="F:polyribonucleotide nucleotidyltransferase activity"/>
    <property type="evidence" value="ECO:0007669"/>
    <property type="project" value="UniProtKB-UniRule"/>
</dbReference>
<dbReference type="PANTHER" id="PTHR11252">
    <property type="entry name" value="POLYRIBONUCLEOTIDE NUCLEOTIDYLTRANSFERASE"/>
    <property type="match status" value="1"/>
</dbReference>
<dbReference type="SUPFAM" id="SSF55666">
    <property type="entry name" value="Ribonuclease PH domain 2-like"/>
    <property type="match status" value="2"/>
</dbReference>
<dbReference type="InterPro" id="IPR015848">
    <property type="entry name" value="PNPase_PH_RNA-bd_bac/org-type"/>
</dbReference>
<dbReference type="CDD" id="cd04472">
    <property type="entry name" value="S1_PNPase"/>
    <property type="match status" value="1"/>
</dbReference>
<keyword evidence="8 9" id="KW-0694">RNA-binding</keyword>
<keyword evidence="7 9" id="KW-0460">Magnesium</keyword>
<dbReference type="GO" id="GO:0003723">
    <property type="term" value="F:RNA binding"/>
    <property type="evidence" value="ECO:0007669"/>
    <property type="project" value="UniProtKB-UniRule"/>
</dbReference>
<evidence type="ECO:0000313" key="11">
    <source>
        <dbReference type="EMBL" id="SHK24120.1"/>
    </source>
</evidence>
<dbReference type="GO" id="GO:0005829">
    <property type="term" value="C:cytosol"/>
    <property type="evidence" value="ECO:0007669"/>
    <property type="project" value="TreeGrafter"/>
</dbReference>
<dbReference type="Pfam" id="PF03725">
    <property type="entry name" value="RNase_PH_C"/>
    <property type="match status" value="1"/>
</dbReference>
<dbReference type="Gene3D" id="3.30.230.70">
    <property type="entry name" value="GHMP Kinase, N-terminal domain"/>
    <property type="match status" value="2"/>
</dbReference>
<dbReference type="Gene3D" id="3.30.1370.10">
    <property type="entry name" value="K Homology domain, type 1"/>
    <property type="match status" value="1"/>
</dbReference>
<dbReference type="GO" id="GO:0006396">
    <property type="term" value="P:RNA processing"/>
    <property type="evidence" value="ECO:0007669"/>
    <property type="project" value="InterPro"/>
</dbReference>